<feature type="domain" description="Metallo-beta-lactamase" evidence="1">
    <location>
        <begin position="47"/>
        <end position="249"/>
    </location>
</feature>
<evidence type="ECO:0000313" key="3">
    <source>
        <dbReference type="Proteomes" id="UP000030351"/>
    </source>
</evidence>
<dbReference type="PANTHER" id="PTHR43546">
    <property type="entry name" value="UPF0173 METAL-DEPENDENT HYDROLASE MJ1163-RELATED"/>
    <property type="match status" value="1"/>
</dbReference>
<dbReference type="InterPro" id="IPR050114">
    <property type="entry name" value="UPF0173_UPF0282_UlaG_hydrolase"/>
</dbReference>
<comment type="caution">
    <text evidence="2">The sequence shown here is derived from an EMBL/GenBank/DDBJ whole genome shotgun (WGS) entry which is preliminary data.</text>
</comment>
<dbReference type="EMBL" id="JRUQ01000057">
    <property type="protein sequence ID" value="KGT89145.1"/>
    <property type="molecule type" value="Genomic_DNA"/>
</dbReference>
<name>A0A0A3YR85_9GAMM</name>
<dbReference type="eggNOG" id="COG2220">
    <property type="taxonomic scope" value="Bacteria"/>
</dbReference>
<dbReference type="RefSeq" id="WP_034896917.1">
    <property type="nucleotide sequence ID" value="NZ_JRUQ01000057.1"/>
</dbReference>
<protein>
    <recommendedName>
        <fullName evidence="1">Metallo-beta-lactamase domain-containing protein</fullName>
    </recommendedName>
</protein>
<dbReference type="Gene3D" id="3.60.15.10">
    <property type="entry name" value="Ribonuclease Z/Hydroxyacylglutathione hydrolase-like"/>
    <property type="match status" value="1"/>
</dbReference>
<accession>A0A0A3YR85</accession>
<reference evidence="2 3" key="1">
    <citation type="submission" date="2014-10" db="EMBL/GenBank/DDBJ databases">
        <title>Genome sequence of Erwinia typographi M043b.</title>
        <authorList>
            <person name="Chan K.-G."/>
            <person name="Tan W.-S."/>
        </authorList>
    </citation>
    <scope>NUCLEOTIDE SEQUENCE [LARGE SCALE GENOMIC DNA]</scope>
    <source>
        <strain evidence="2 3">M043b</strain>
    </source>
</reference>
<dbReference type="STRING" id="371042.NG99_20155"/>
<proteinExistence type="predicted"/>
<dbReference type="OrthoDB" id="9805728at2"/>
<sequence>MPVTCRAATFTTSLVTQLATPPVKEGIDLYWLGQAGFVLRSQQHCLVIDPYLSDYLAHKYQGRPLPHQRMMAAPIEAGELGMTSLVMVTHHHSDHMDPDTLPPLLAAAPAAVVVVPRASRALAAQRSGLPDAALCTLDAGECITPLPGVTLTATRASHETLERDQQGNHRFLGYVIETAGIRIFHSGDTIPFAGQVEELRALNIDLALLPVNGRRAELSAQGVPGNLTLEEACQLCQQCDIRYMIAHHYGLFDFNSADPGDIDRYASQTATPTILRARLQTQYHIQDEP</sequence>
<organism evidence="2 3">
    <name type="scientific">Erwinia typographi</name>
    <dbReference type="NCBI Taxonomy" id="371042"/>
    <lineage>
        <taxon>Bacteria</taxon>
        <taxon>Pseudomonadati</taxon>
        <taxon>Pseudomonadota</taxon>
        <taxon>Gammaproteobacteria</taxon>
        <taxon>Enterobacterales</taxon>
        <taxon>Erwiniaceae</taxon>
        <taxon>Erwinia</taxon>
    </lineage>
</organism>
<dbReference type="InterPro" id="IPR036866">
    <property type="entry name" value="RibonucZ/Hydroxyglut_hydro"/>
</dbReference>
<dbReference type="Pfam" id="PF12706">
    <property type="entry name" value="Lactamase_B_2"/>
    <property type="match status" value="1"/>
</dbReference>
<dbReference type="AlphaFoldDB" id="A0A0A3YR85"/>
<dbReference type="InterPro" id="IPR001279">
    <property type="entry name" value="Metallo-B-lactamas"/>
</dbReference>
<dbReference type="Proteomes" id="UP000030351">
    <property type="component" value="Unassembled WGS sequence"/>
</dbReference>
<evidence type="ECO:0000259" key="1">
    <source>
        <dbReference type="Pfam" id="PF12706"/>
    </source>
</evidence>
<gene>
    <name evidence="2" type="ORF">NG99_20155</name>
</gene>
<dbReference type="SUPFAM" id="SSF56281">
    <property type="entry name" value="Metallo-hydrolase/oxidoreductase"/>
    <property type="match status" value="1"/>
</dbReference>
<keyword evidence="3" id="KW-1185">Reference proteome</keyword>
<evidence type="ECO:0000313" key="2">
    <source>
        <dbReference type="EMBL" id="KGT89145.1"/>
    </source>
</evidence>